<dbReference type="EMBL" id="UYRU01087773">
    <property type="protein sequence ID" value="VDN35828.1"/>
    <property type="molecule type" value="Genomic_DNA"/>
</dbReference>
<gene>
    <name evidence="1" type="ORF">DILT_LOCUS16880</name>
</gene>
<protein>
    <submittedName>
        <fullName evidence="1">Uncharacterized protein</fullName>
    </submittedName>
</protein>
<proteinExistence type="predicted"/>
<name>A0A3P7NJQ8_DIBLA</name>
<keyword evidence="2" id="KW-1185">Reference proteome</keyword>
<reference evidence="1 2" key="1">
    <citation type="submission" date="2018-11" db="EMBL/GenBank/DDBJ databases">
        <authorList>
            <consortium name="Pathogen Informatics"/>
        </authorList>
    </citation>
    <scope>NUCLEOTIDE SEQUENCE [LARGE SCALE GENOMIC DNA]</scope>
</reference>
<evidence type="ECO:0000313" key="1">
    <source>
        <dbReference type="EMBL" id="VDN35828.1"/>
    </source>
</evidence>
<organism evidence="1 2">
    <name type="scientific">Dibothriocephalus latus</name>
    <name type="common">Fish tapeworm</name>
    <name type="synonym">Diphyllobothrium latum</name>
    <dbReference type="NCBI Taxonomy" id="60516"/>
    <lineage>
        <taxon>Eukaryota</taxon>
        <taxon>Metazoa</taxon>
        <taxon>Spiralia</taxon>
        <taxon>Lophotrochozoa</taxon>
        <taxon>Platyhelminthes</taxon>
        <taxon>Cestoda</taxon>
        <taxon>Eucestoda</taxon>
        <taxon>Diphyllobothriidea</taxon>
        <taxon>Diphyllobothriidae</taxon>
        <taxon>Dibothriocephalus</taxon>
    </lineage>
</organism>
<dbReference type="Proteomes" id="UP000281553">
    <property type="component" value="Unassembled WGS sequence"/>
</dbReference>
<feature type="non-terminal residue" evidence="1">
    <location>
        <position position="124"/>
    </location>
</feature>
<evidence type="ECO:0000313" key="2">
    <source>
        <dbReference type="Proteomes" id="UP000281553"/>
    </source>
</evidence>
<accession>A0A3P7NJQ8</accession>
<dbReference type="AlphaFoldDB" id="A0A3P7NJQ8"/>
<sequence length="124" mass="14017">MVHFVYHVRVARSVEVTHSRRGSYLIDHTYDKLPPVVLTSIERLVSPEPPRSILSSARGDTVAGRNLWRQFSYNPQIAHSNGPMDEFHFSPPLFRRFSPPIKHVASAEPVEDMPLDLTDSGCGH</sequence>